<dbReference type="EC" id="5.6.2.3" evidence="6"/>
<comment type="cofactor">
    <cofactor evidence="6">
        <name>Mg(2+)</name>
        <dbReference type="ChEBI" id="CHEBI:18420"/>
    </cofactor>
</comment>
<keyword evidence="6" id="KW-0378">Hydrolase</keyword>
<dbReference type="InterPro" id="IPR047192">
    <property type="entry name" value="Euk_RPA1_DBD_C"/>
</dbReference>
<feature type="compositionally biased region" description="Basic and acidic residues" evidence="7">
    <location>
        <begin position="248"/>
        <end position="258"/>
    </location>
</feature>
<evidence type="ECO:0000256" key="3">
    <source>
        <dbReference type="ARBA" id="ARBA00022771"/>
    </source>
</evidence>
<dbReference type="InterPro" id="IPR012340">
    <property type="entry name" value="NA-bd_OB-fold"/>
</dbReference>
<accession>A0AAE0AV06</accession>
<evidence type="ECO:0000256" key="7">
    <source>
        <dbReference type="SAM" id="MobiDB-lite"/>
    </source>
</evidence>
<evidence type="ECO:0000256" key="6">
    <source>
        <dbReference type="RuleBase" id="RU363044"/>
    </source>
</evidence>
<dbReference type="PANTHER" id="PTHR10492">
    <property type="match status" value="1"/>
</dbReference>
<comment type="similarity">
    <text evidence="6">Belongs to the helicase family.</text>
</comment>
<comment type="catalytic activity">
    <reaction evidence="6">
        <text>ATP + H2O = ADP + phosphate + H(+)</text>
        <dbReference type="Rhea" id="RHEA:13065"/>
        <dbReference type="ChEBI" id="CHEBI:15377"/>
        <dbReference type="ChEBI" id="CHEBI:15378"/>
        <dbReference type="ChEBI" id="CHEBI:30616"/>
        <dbReference type="ChEBI" id="CHEBI:43474"/>
        <dbReference type="ChEBI" id="CHEBI:456216"/>
        <dbReference type="EC" id="5.6.2.3"/>
    </reaction>
</comment>
<evidence type="ECO:0000256" key="5">
    <source>
        <dbReference type="ARBA" id="ARBA00023125"/>
    </source>
</evidence>
<dbReference type="Gene3D" id="2.40.50.140">
    <property type="entry name" value="Nucleic acid-binding proteins"/>
    <property type="match status" value="1"/>
</dbReference>
<dbReference type="GO" id="GO:0003677">
    <property type="term" value="F:DNA binding"/>
    <property type="evidence" value="ECO:0007669"/>
    <property type="project" value="UniProtKB-KW"/>
</dbReference>
<comment type="similarity">
    <text evidence="1">Belongs to the replication factor A protein 1 family.</text>
</comment>
<keyword evidence="2" id="KW-0479">Metal-binding</keyword>
<evidence type="ECO:0000313" key="10">
    <source>
        <dbReference type="EMBL" id="KAK3224806.1"/>
    </source>
</evidence>
<dbReference type="GO" id="GO:0006281">
    <property type="term" value="P:DNA repair"/>
    <property type="evidence" value="ECO:0007669"/>
    <property type="project" value="UniProtKB-KW"/>
</dbReference>
<keyword evidence="6" id="KW-0547">Nucleotide-binding</keyword>
<protein>
    <recommendedName>
        <fullName evidence="6">ATP-dependent DNA helicase</fullName>
        <ecNumber evidence="6">5.6.2.3</ecNumber>
    </recommendedName>
</protein>
<feature type="domain" description="DNA helicase Pif1-like DEAD-box helicase" evidence="8">
    <location>
        <begin position="1003"/>
        <end position="1043"/>
    </location>
</feature>
<dbReference type="InterPro" id="IPR013955">
    <property type="entry name" value="Rep_factor-A_C"/>
</dbReference>
<evidence type="ECO:0000256" key="4">
    <source>
        <dbReference type="ARBA" id="ARBA00022833"/>
    </source>
</evidence>
<feature type="compositionally biased region" description="Polar residues" evidence="7">
    <location>
        <begin position="275"/>
        <end position="287"/>
    </location>
</feature>
<name>A0AAE0AV06_9ROSI</name>
<keyword evidence="6" id="KW-0067">ATP-binding</keyword>
<comment type="caution">
    <text evidence="10">The sequence shown here is derived from an EMBL/GenBank/DDBJ whole genome shotgun (WGS) entry which is preliminary data.</text>
</comment>
<dbReference type="Pfam" id="PF08646">
    <property type="entry name" value="Rep_fac-A_C"/>
    <property type="match status" value="1"/>
</dbReference>
<dbReference type="GO" id="GO:0043139">
    <property type="term" value="F:5'-3' DNA helicase activity"/>
    <property type="evidence" value="ECO:0007669"/>
    <property type="project" value="UniProtKB-EC"/>
</dbReference>
<keyword evidence="4" id="KW-0862">Zinc</keyword>
<dbReference type="AlphaFoldDB" id="A0AAE0AV06"/>
<keyword evidence="6" id="KW-0227">DNA damage</keyword>
<dbReference type="Proteomes" id="UP001281410">
    <property type="component" value="Unassembled WGS sequence"/>
</dbReference>
<evidence type="ECO:0000259" key="9">
    <source>
        <dbReference type="Pfam" id="PF08646"/>
    </source>
</evidence>
<dbReference type="GO" id="GO:0008270">
    <property type="term" value="F:zinc ion binding"/>
    <property type="evidence" value="ECO:0007669"/>
    <property type="project" value="UniProtKB-KW"/>
</dbReference>
<evidence type="ECO:0000256" key="2">
    <source>
        <dbReference type="ARBA" id="ARBA00022723"/>
    </source>
</evidence>
<evidence type="ECO:0000256" key="1">
    <source>
        <dbReference type="ARBA" id="ARBA00005690"/>
    </source>
</evidence>
<dbReference type="GO" id="GO:0006310">
    <property type="term" value="P:DNA recombination"/>
    <property type="evidence" value="ECO:0007669"/>
    <property type="project" value="UniProtKB-KW"/>
</dbReference>
<proteinExistence type="inferred from homology"/>
<keyword evidence="5" id="KW-0238">DNA-binding</keyword>
<dbReference type="Pfam" id="PF05970">
    <property type="entry name" value="PIF1"/>
    <property type="match status" value="1"/>
</dbReference>
<dbReference type="EMBL" id="JANJYJ010000002">
    <property type="protein sequence ID" value="KAK3224806.1"/>
    <property type="molecule type" value="Genomic_DNA"/>
</dbReference>
<dbReference type="GO" id="GO:0016787">
    <property type="term" value="F:hydrolase activity"/>
    <property type="evidence" value="ECO:0007669"/>
    <property type="project" value="UniProtKB-KW"/>
</dbReference>
<keyword evidence="3" id="KW-0863">Zinc-finger</keyword>
<reference evidence="10" key="1">
    <citation type="journal article" date="2023" name="Plant J.">
        <title>Genome sequences and population genomics provide insights into the demographic history, inbreeding, and mutation load of two 'living fossil' tree species of Dipteronia.</title>
        <authorList>
            <person name="Feng Y."/>
            <person name="Comes H.P."/>
            <person name="Chen J."/>
            <person name="Zhu S."/>
            <person name="Lu R."/>
            <person name="Zhang X."/>
            <person name="Li P."/>
            <person name="Qiu J."/>
            <person name="Olsen K.M."/>
            <person name="Qiu Y."/>
        </authorList>
    </citation>
    <scope>NUCLEOTIDE SEQUENCE</scope>
    <source>
        <strain evidence="10">NBL</strain>
    </source>
</reference>
<dbReference type="SUPFAM" id="SSF50249">
    <property type="entry name" value="Nucleic acid-binding proteins"/>
    <property type="match status" value="1"/>
</dbReference>
<gene>
    <name evidence="10" type="ORF">Dsin_004668</name>
</gene>
<dbReference type="CDD" id="cd04476">
    <property type="entry name" value="RPA1_DBD_C"/>
    <property type="match status" value="1"/>
</dbReference>
<dbReference type="PANTHER" id="PTHR10492:SF101">
    <property type="entry name" value="ATP-DEPENDENT DNA HELICASE"/>
    <property type="match status" value="1"/>
</dbReference>
<evidence type="ECO:0000259" key="8">
    <source>
        <dbReference type="Pfam" id="PF05970"/>
    </source>
</evidence>
<feature type="region of interest" description="Disordered" evidence="7">
    <location>
        <begin position="238"/>
        <end position="287"/>
    </location>
</feature>
<organism evidence="10 11">
    <name type="scientific">Dipteronia sinensis</name>
    <dbReference type="NCBI Taxonomy" id="43782"/>
    <lineage>
        <taxon>Eukaryota</taxon>
        <taxon>Viridiplantae</taxon>
        <taxon>Streptophyta</taxon>
        <taxon>Embryophyta</taxon>
        <taxon>Tracheophyta</taxon>
        <taxon>Spermatophyta</taxon>
        <taxon>Magnoliopsida</taxon>
        <taxon>eudicotyledons</taxon>
        <taxon>Gunneridae</taxon>
        <taxon>Pentapetalae</taxon>
        <taxon>rosids</taxon>
        <taxon>malvids</taxon>
        <taxon>Sapindales</taxon>
        <taxon>Sapindaceae</taxon>
        <taxon>Hippocastanoideae</taxon>
        <taxon>Acereae</taxon>
        <taxon>Dipteronia</taxon>
    </lineage>
</organism>
<dbReference type="InterPro" id="IPR010285">
    <property type="entry name" value="DNA_helicase_pif1-like_DEAD"/>
</dbReference>
<keyword evidence="6" id="KW-0234">DNA repair</keyword>
<dbReference type="GO" id="GO:0005524">
    <property type="term" value="F:ATP binding"/>
    <property type="evidence" value="ECO:0007669"/>
    <property type="project" value="UniProtKB-KW"/>
</dbReference>
<sequence length="1043" mass="119894">MYEFSFVDFDDIVNETKEDAYLVGLMGISNTKFSSLLFINVELHEEISWVTVATIKEIQSNLNWWYKGCKGRRHVGGVTLDFEKWYCKKCKNHWPNYVPKFCIQIRVVNESNAASFVIFDKEAMNILKISAPDLRELHIIRGGDLAKYPHELDVLKDKTFLFKVNIKKQNILQLGESSFQVGKVCTDESIIEDFAKKVKANEVCKFCFKLAVIMRLIPRHVIVTDFATPLKRSYAEVEGNGTTDDEDGVQKSKEDEKKTARHRRKSIMLQKRCSSHQSPSTPIQSIPHSAVSSQATPHFNKRTSSGVSNVLNLSGNSCVPHSIFNSNSPQHSISTSNMPNPSDHLPKKTMECSHATPDDGMNSINASRSPSILIQPISNSEVSSQATPPFNKRAFSGVSKVLNFSGNSYLPHSIFNSNSPQHSISTSNIHNLSDHLPKKTMECSHATPDDDINSINASRMDLKMKCQTLLMKVSFKFLIFHNFELNYNRDFECEAETEVSKVQLPLLKYAPDILRNLHSNVDNRSKHFLRNIRAYNMMFCFTSFGGKVDTSINKGSNPPIFRIGGQNHHSMGGLIPLQNQKPKFAQLYIHDTEDEINNRLNCFRMSENYKDAFGICRWAGYPSLFISYNYNLQSEMARELEEGFPHYRRRDDGRTVKKKSIELDNRYVVPYNLKFLLKYQAHINVEYTCQTSAIKYLSKYIHKGNDLVTAAFSHSAPDGDKSRTKDEIQKYYDCRYPHVQRLSFHLPQEKTVIFKNGDSIEDVLKKADAKKLMFEAWMGANKKYEEARNLTYSEFPTKFVYKEYKQEWTQRKKGFAIGRINHVPPGTGEDFYIRISINFQKGYEDIRTINGVEYPSFKDACYCLGLLDDDNEYIDGIKEASFWGFAHYIRRLFANLLLSNSMSRLEFVWESFWKLLSDDILHHQKRVTGRQDLTMSDEEIKNNALAEVEKILHGKGRSLRDYATMPFPSGVLLSEVHNKLIRDELSYDRTSLTELNNKYLSCITVEQKFFYDEIMSTASENKEGFFFLYGFGGTGKTFIWKTL</sequence>
<keyword evidence="6" id="KW-0347">Helicase</keyword>
<feature type="domain" description="Replication factor A C-terminal" evidence="9">
    <location>
        <begin position="52"/>
        <end position="170"/>
    </location>
</feature>
<keyword evidence="11" id="KW-1185">Reference proteome</keyword>
<evidence type="ECO:0000313" key="11">
    <source>
        <dbReference type="Proteomes" id="UP001281410"/>
    </source>
</evidence>
<keyword evidence="6" id="KW-0233">DNA recombination</keyword>
<dbReference type="GO" id="GO:0000723">
    <property type="term" value="P:telomere maintenance"/>
    <property type="evidence" value="ECO:0007669"/>
    <property type="project" value="InterPro"/>
</dbReference>